<dbReference type="Proteomes" id="UP000234681">
    <property type="component" value="Chromosome 4"/>
</dbReference>
<dbReference type="EMBL" id="CH473959">
    <property type="protein sequence ID" value="EDM15372.1"/>
    <property type="molecule type" value="Genomic_DNA"/>
</dbReference>
<evidence type="ECO:0000313" key="1">
    <source>
        <dbReference type="EMBL" id="EDM15372.1"/>
    </source>
</evidence>
<organism evidence="1 2">
    <name type="scientific">Rattus norvegicus</name>
    <name type="common">Rat</name>
    <dbReference type="NCBI Taxonomy" id="10116"/>
    <lineage>
        <taxon>Eukaryota</taxon>
        <taxon>Metazoa</taxon>
        <taxon>Chordata</taxon>
        <taxon>Craniata</taxon>
        <taxon>Vertebrata</taxon>
        <taxon>Euteleostomi</taxon>
        <taxon>Mammalia</taxon>
        <taxon>Eutheria</taxon>
        <taxon>Euarchontoglires</taxon>
        <taxon>Glires</taxon>
        <taxon>Rodentia</taxon>
        <taxon>Myomorpha</taxon>
        <taxon>Muroidea</taxon>
        <taxon>Muridae</taxon>
        <taxon>Murinae</taxon>
        <taxon>Rattus</taxon>
    </lineage>
</organism>
<proteinExistence type="predicted"/>
<protein>
    <submittedName>
        <fullName evidence="1">RCG27933</fullName>
    </submittedName>
</protein>
<reference evidence="2" key="1">
    <citation type="submission" date="2005-09" db="EMBL/GenBank/DDBJ databases">
        <authorList>
            <person name="Mural R.J."/>
            <person name="Li P.W."/>
            <person name="Adams M.D."/>
            <person name="Amanatides P.G."/>
            <person name="Baden-Tillson H."/>
            <person name="Barnstead M."/>
            <person name="Chin S.H."/>
            <person name="Dew I."/>
            <person name="Evans C.A."/>
            <person name="Ferriera S."/>
            <person name="Flanigan M."/>
            <person name="Fosler C."/>
            <person name="Glodek A."/>
            <person name="Gu Z."/>
            <person name="Holt R.A."/>
            <person name="Jennings D."/>
            <person name="Kraft C.L."/>
            <person name="Lu F."/>
            <person name="Nguyen T."/>
            <person name="Nusskern D.R."/>
            <person name="Pfannkoch C.M."/>
            <person name="Sitter C."/>
            <person name="Sutton G.G."/>
            <person name="Venter J.C."/>
            <person name="Wang Z."/>
            <person name="Woodage T."/>
            <person name="Zheng X.H."/>
            <person name="Zhong F."/>
        </authorList>
    </citation>
    <scope>NUCLEOTIDE SEQUENCE [LARGE SCALE GENOMIC DNA]</scope>
    <source>
        <strain>BN</strain>
        <strain evidence="2">Sprague-Dawley</strain>
    </source>
</reference>
<accession>A6IET5</accession>
<dbReference type="AlphaFoldDB" id="A6IET5"/>
<name>A6IET5_RAT</name>
<sequence length="46" mass="5184">MQRKPKVLWLHFKHCAAIRLCVECPSASGQSLSASRTVSWRNLSSL</sequence>
<evidence type="ECO:0000313" key="2">
    <source>
        <dbReference type="Proteomes" id="UP000234681"/>
    </source>
</evidence>
<gene>
    <name evidence="1" type="ORF">rCG_27933</name>
</gene>